<feature type="compositionally biased region" description="Basic and acidic residues" evidence="1">
    <location>
        <begin position="158"/>
        <end position="173"/>
    </location>
</feature>
<feature type="compositionally biased region" description="Basic and acidic residues" evidence="1">
    <location>
        <begin position="74"/>
        <end position="121"/>
    </location>
</feature>
<evidence type="ECO:0000313" key="3">
    <source>
        <dbReference type="Proteomes" id="UP001420932"/>
    </source>
</evidence>
<comment type="caution">
    <text evidence="2">The sequence shown here is derived from an EMBL/GenBank/DDBJ whole genome shotgun (WGS) entry which is preliminary data.</text>
</comment>
<organism evidence="2 3">
    <name type="scientific">Stephania yunnanensis</name>
    <dbReference type="NCBI Taxonomy" id="152371"/>
    <lineage>
        <taxon>Eukaryota</taxon>
        <taxon>Viridiplantae</taxon>
        <taxon>Streptophyta</taxon>
        <taxon>Embryophyta</taxon>
        <taxon>Tracheophyta</taxon>
        <taxon>Spermatophyta</taxon>
        <taxon>Magnoliopsida</taxon>
        <taxon>Ranunculales</taxon>
        <taxon>Menispermaceae</taxon>
        <taxon>Menispermoideae</taxon>
        <taxon>Cissampelideae</taxon>
        <taxon>Stephania</taxon>
    </lineage>
</organism>
<dbReference type="AlphaFoldDB" id="A0AAP0NZD0"/>
<proteinExistence type="predicted"/>
<dbReference type="EMBL" id="JBBNAF010000008">
    <property type="protein sequence ID" value="KAK9121751.1"/>
    <property type="molecule type" value="Genomic_DNA"/>
</dbReference>
<protein>
    <submittedName>
        <fullName evidence="2">Uncharacterized protein</fullName>
    </submittedName>
</protein>
<name>A0AAP0NZD0_9MAGN</name>
<evidence type="ECO:0000256" key="1">
    <source>
        <dbReference type="SAM" id="MobiDB-lite"/>
    </source>
</evidence>
<evidence type="ECO:0000313" key="2">
    <source>
        <dbReference type="EMBL" id="KAK9121751.1"/>
    </source>
</evidence>
<reference evidence="2 3" key="1">
    <citation type="submission" date="2024-01" db="EMBL/GenBank/DDBJ databases">
        <title>Genome assemblies of Stephania.</title>
        <authorList>
            <person name="Yang L."/>
        </authorList>
    </citation>
    <scope>NUCLEOTIDE SEQUENCE [LARGE SCALE GENOMIC DNA]</scope>
    <source>
        <strain evidence="2">YNDBR</strain>
        <tissue evidence="2">Leaf</tissue>
    </source>
</reference>
<accession>A0AAP0NZD0</accession>
<sequence>MSKKPIAPSEKALLVSTWTGLFWPVHVDRFSSFGDALIAPSQKALSAHPHLLLPETDAENILCVGFGRGGFRWRETTDRAGRSKEQRQPSKEQRHQTRERRGGTSAEEGGRAAEQGGERTCGRGARSRAGRSAAGEHVGVTTDQGGGVIVGGEPEACGGREHRRLGEEKEEVR</sequence>
<gene>
    <name evidence="2" type="ORF">Syun_019368</name>
</gene>
<feature type="region of interest" description="Disordered" evidence="1">
    <location>
        <begin position="74"/>
        <end position="173"/>
    </location>
</feature>
<keyword evidence="3" id="KW-1185">Reference proteome</keyword>
<dbReference type="Proteomes" id="UP001420932">
    <property type="component" value="Unassembled WGS sequence"/>
</dbReference>